<protein>
    <submittedName>
        <fullName evidence="2">Glycosyl transferase</fullName>
    </submittedName>
</protein>
<dbReference type="InterPro" id="IPR001173">
    <property type="entry name" value="Glyco_trans_2-like"/>
</dbReference>
<sequence>MYRIKNEERWIEKSLKITSEICQEIVILDDGSTDDTLKICKKFPSVVDIHSQTNLPFDETRDKNILLKMATKLNPDFLLGIDGDEIIMPDMKQILKEDLAVLHPKANVYQIQLLEVREKPNQIRINDSTTSSFFSTILRLKNQPNNLHFEEMKFPGNMHCPKIPQNAIGLDSPVKSRLKYLHYTHYDEQARNEKYHFLNKLDPNNTDFYNYEHIINPEKFSGPLQYTYLPKGSYIEDI</sequence>
<evidence type="ECO:0000313" key="2">
    <source>
        <dbReference type="EMBL" id="AIF18235.1"/>
    </source>
</evidence>
<organism evidence="2">
    <name type="scientific">uncultured marine thaumarchaeote KM3_82_C03</name>
    <dbReference type="NCBI Taxonomy" id="1456303"/>
    <lineage>
        <taxon>Archaea</taxon>
        <taxon>Nitrososphaerota</taxon>
        <taxon>environmental samples</taxon>
    </lineage>
</organism>
<reference evidence="2" key="1">
    <citation type="journal article" date="2014" name="Genome Biol. Evol.">
        <title>Pangenome evidence for extensive interdomain horizontal transfer affecting lineage core and shell genes in uncultured planktonic thaumarchaeota and euryarchaeota.</title>
        <authorList>
            <person name="Deschamps P."/>
            <person name="Zivanovic Y."/>
            <person name="Moreira D."/>
            <person name="Rodriguez-Valera F."/>
            <person name="Lopez-Garcia P."/>
        </authorList>
    </citation>
    <scope>NUCLEOTIDE SEQUENCE</scope>
</reference>
<feature type="domain" description="Glycosyltransferase 2-like" evidence="1">
    <location>
        <begin position="6"/>
        <end position="149"/>
    </location>
</feature>
<dbReference type="PANTHER" id="PTHR43630:SF2">
    <property type="entry name" value="GLYCOSYLTRANSFERASE"/>
    <property type="match status" value="1"/>
</dbReference>
<dbReference type="InterPro" id="IPR029044">
    <property type="entry name" value="Nucleotide-diphossugar_trans"/>
</dbReference>
<name>A0A075HS02_9ARCH</name>
<keyword evidence="2" id="KW-0808">Transferase</keyword>
<dbReference type="PANTHER" id="PTHR43630">
    <property type="entry name" value="POLY-BETA-1,6-N-ACETYL-D-GLUCOSAMINE SYNTHASE"/>
    <property type="match status" value="1"/>
</dbReference>
<dbReference type="AlphaFoldDB" id="A0A075HS02"/>
<proteinExistence type="predicted"/>
<dbReference type="Gene3D" id="3.90.550.10">
    <property type="entry name" value="Spore Coat Polysaccharide Biosynthesis Protein SpsA, Chain A"/>
    <property type="match status" value="1"/>
</dbReference>
<dbReference type="Pfam" id="PF00535">
    <property type="entry name" value="Glycos_transf_2"/>
    <property type="match status" value="1"/>
</dbReference>
<accession>A0A075HS02</accession>
<evidence type="ECO:0000259" key="1">
    <source>
        <dbReference type="Pfam" id="PF00535"/>
    </source>
</evidence>
<dbReference type="SUPFAM" id="SSF53448">
    <property type="entry name" value="Nucleotide-diphospho-sugar transferases"/>
    <property type="match status" value="1"/>
</dbReference>
<dbReference type="EMBL" id="KF901105">
    <property type="protein sequence ID" value="AIF18235.1"/>
    <property type="molecule type" value="Genomic_DNA"/>
</dbReference>
<dbReference type="GO" id="GO:0016740">
    <property type="term" value="F:transferase activity"/>
    <property type="evidence" value="ECO:0007669"/>
    <property type="project" value="UniProtKB-KW"/>
</dbReference>